<organism evidence="8 9">
    <name type="scientific">Sphingomonas oleivorans</name>
    <dbReference type="NCBI Taxonomy" id="1735121"/>
    <lineage>
        <taxon>Bacteria</taxon>
        <taxon>Pseudomonadati</taxon>
        <taxon>Pseudomonadota</taxon>
        <taxon>Alphaproteobacteria</taxon>
        <taxon>Sphingomonadales</taxon>
        <taxon>Sphingomonadaceae</taxon>
        <taxon>Sphingomonas</taxon>
    </lineage>
</organism>
<dbReference type="PANTHER" id="PTHR33452:SF1">
    <property type="entry name" value="INNER MEMBRANE PROTEIN YPHA-RELATED"/>
    <property type="match status" value="1"/>
</dbReference>
<gene>
    <name evidence="8" type="ORF">CLG96_17985</name>
</gene>
<keyword evidence="9" id="KW-1185">Reference proteome</keyword>
<feature type="transmembrane region" description="Helical" evidence="7">
    <location>
        <begin position="103"/>
        <end position="125"/>
    </location>
</feature>
<evidence type="ECO:0000256" key="7">
    <source>
        <dbReference type="SAM" id="Phobius"/>
    </source>
</evidence>
<evidence type="ECO:0000256" key="4">
    <source>
        <dbReference type="ARBA" id="ARBA00022692"/>
    </source>
</evidence>
<dbReference type="OrthoDB" id="5398343at2"/>
<feature type="transmembrane region" description="Helical" evidence="7">
    <location>
        <begin position="131"/>
        <end position="148"/>
    </location>
</feature>
<evidence type="ECO:0000256" key="1">
    <source>
        <dbReference type="ARBA" id="ARBA00004651"/>
    </source>
</evidence>
<dbReference type="GO" id="GO:0005886">
    <property type="term" value="C:plasma membrane"/>
    <property type="evidence" value="ECO:0007669"/>
    <property type="project" value="UniProtKB-SubCell"/>
</dbReference>
<sequence length="160" mass="17284">MVDDLTSQRGRLLFAPLGAFYARFQPASYALLRFAFGLTMLTHGLPKLLGMPHGSMTDPMAGSIRLIDNVLHLPFAPMLALLVALLETLGGLMVAIGLLTRPLAAMMAVQMIFISLALGPTWPWIDRGIEYPVMLGFIALLIALRGGGPASLDRLIGREI</sequence>
<keyword evidence="3" id="KW-1003">Cell membrane</keyword>
<dbReference type="Pfam" id="PF07681">
    <property type="entry name" value="DoxX"/>
    <property type="match status" value="1"/>
</dbReference>
<evidence type="ECO:0000313" key="9">
    <source>
        <dbReference type="Proteomes" id="UP000244162"/>
    </source>
</evidence>
<feature type="transmembrane region" description="Helical" evidence="7">
    <location>
        <begin position="75"/>
        <end position="96"/>
    </location>
</feature>
<accession>A0A2T5FTN5</accession>
<dbReference type="PANTHER" id="PTHR33452">
    <property type="entry name" value="OXIDOREDUCTASE CATD-RELATED"/>
    <property type="match status" value="1"/>
</dbReference>
<keyword evidence="4 7" id="KW-0812">Transmembrane</keyword>
<evidence type="ECO:0000256" key="3">
    <source>
        <dbReference type="ARBA" id="ARBA00022475"/>
    </source>
</evidence>
<proteinExistence type="inferred from homology"/>
<evidence type="ECO:0000256" key="5">
    <source>
        <dbReference type="ARBA" id="ARBA00022989"/>
    </source>
</evidence>
<evidence type="ECO:0000313" key="8">
    <source>
        <dbReference type="EMBL" id="PTQ07430.1"/>
    </source>
</evidence>
<keyword evidence="6 7" id="KW-0472">Membrane</keyword>
<dbReference type="Proteomes" id="UP000244162">
    <property type="component" value="Unassembled WGS sequence"/>
</dbReference>
<dbReference type="InterPro" id="IPR051907">
    <property type="entry name" value="DoxX-like_oxidoreductase"/>
</dbReference>
<name>A0A2T5FTN5_9SPHN</name>
<evidence type="ECO:0000256" key="2">
    <source>
        <dbReference type="ARBA" id="ARBA00006679"/>
    </source>
</evidence>
<comment type="caution">
    <text evidence="8">The sequence shown here is derived from an EMBL/GenBank/DDBJ whole genome shotgun (WGS) entry which is preliminary data.</text>
</comment>
<comment type="subcellular location">
    <subcellularLocation>
        <location evidence="1">Cell membrane</location>
        <topology evidence="1">Multi-pass membrane protein</topology>
    </subcellularLocation>
</comment>
<dbReference type="AlphaFoldDB" id="A0A2T5FTN5"/>
<dbReference type="InterPro" id="IPR032808">
    <property type="entry name" value="DoxX"/>
</dbReference>
<keyword evidence="5 7" id="KW-1133">Transmembrane helix</keyword>
<protein>
    <submittedName>
        <fullName evidence="8">DoxX family protein</fullName>
    </submittedName>
</protein>
<dbReference type="RefSeq" id="WP_107970168.1">
    <property type="nucleotide sequence ID" value="NZ_NWBU01000018.1"/>
</dbReference>
<dbReference type="EMBL" id="NWBU01000018">
    <property type="protein sequence ID" value="PTQ07430.1"/>
    <property type="molecule type" value="Genomic_DNA"/>
</dbReference>
<reference evidence="8 9" key="1">
    <citation type="submission" date="2017-09" db="EMBL/GenBank/DDBJ databases">
        <title>Sphingomonas panjinensis sp.nov., isolated from oil-contaminated soil.</title>
        <authorList>
            <person name="Wang L."/>
            <person name="Chen L."/>
        </authorList>
    </citation>
    <scope>NUCLEOTIDE SEQUENCE [LARGE SCALE GENOMIC DNA]</scope>
    <source>
        <strain evidence="8 9">FW-11</strain>
    </source>
</reference>
<evidence type="ECO:0000256" key="6">
    <source>
        <dbReference type="ARBA" id="ARBA00023136"/>
    </source>
</evidence>
<comment type="similarity">
    <text evidence="2">Belongs to the DoxX family.</text>
</comment>